<name>A0A1R3XB72_9BACT</name>
<accession>A0A1R3XB72</accession>
<organism evidence="1 2">
    <name type="scientific">Pontibacter indicus</name>
    <dbReference type="NCBI Taxonomy" id="1317125"/>
    <lineage>
        <taxon>Bacteria</taxon>
        <taxon>Pseudomonadati</taxon>
        <taxon>Bacteroidota</taxon>
        <taxon>Cytophagia</taxon>
        <taxon>Cytophagales</taxon>
        <taxon>Hymenobacteraceae</taxon>
        <taxon>Pontibacter</taxon>
    </lineage>
</organism>
<sequence length="225" mass="24953">MISVSLGQETQPDTNMQDIGKKLNLKSGWQVLVLNAPTGIAEALQAQGMEVHPTPAAGIAYDAVQVFATDSRELNYYVPMAEPTLKRNGVLWVAYPKKSSGIKSDLNRDSGWEAITGLGYVPVRQVAIDETWSSLRFKHESERSAPSKFGVDAPGIDRKIRTVEIPQDLREALESAGLLETFEKLAFTHRKEHVLAVQDAKRPETRARRIGKTIEMLMGQQLLGR</sequence>
<evidence type="ECO:0000313" key="2">
    <source>
        <dbReference type="Proteomes" id="UP000187181"/>
    </source>
</evidence>
<dbReference type="STRING" id="1317125.SAMN05444128_1815"/>
<proteinExistence type="predicted"/>
<keyword evidence="2" id="KW-1185">Reference proteome</keyword>
<dbReference type="EMBL" id="FTPP01000002">
    <property type="protein sequence ID" value="SIT88301.1"/>
    <property type="molecule type" value="Genomic_DNA"/>
</dbReference>
<gene>
    <name evidence="1" type="ORF">SAMN05444128_1815</name>
</gene>
<protein>
    <submittedName>
        <fullName evidence="1">Bacteriocin-protection, YdeI or OmpD-Associated</fullName>
    </submittedName>
</protein>
<evidence type="ECO:0000313" key="1">
    <source>
        <dbReference type="EMBL" id="SIT88301.1"/>
    </source>
</evidence>
<reference evidence="2" key="1">
    <citation type="submission" date="2017-01" db="EMBL/GenBank/DDBJ databases">
        <authorList>
            <person name="Varghese N."/>
            <person name="Submissions S."/>
        </authorList>
    </citation>
    <scope>NUCLEOTIDE SEQUENCE [LARGE SCALE GENOMIC DNA]</scope>
    <source>
        <strain evidence="2">LP100</strain>
    </source>
</reference>
<dbReference type="Pfam" id="PF13376">
    <property type="entry name" value="OmdA"/>
    <property type="match status" value="1"/>
</dbReference>
<dbReference type="AlphaFoldDB" id="A0A1R3XB72"/>
<dbReference type="Proteomes" id="UP000187181">
    <property type="component" value="Unassembled WGS sequence"/>
</dbReference>